<dbReference type="Gene3D" id="3.90.320.10">
    <property type="match status" value="1"/>
</dbReference>
<accession>A0A6J5STH2</accession>
<proteinExistence type="predicted"/>
<name>A0A6J5STH2_9CAUD</name>
<dbReference type="InterPro" id="IPR011604">
    <property type="entry name" value="PDDEXK-like_dom_sf"/>
</dbReference>
<sequence>MQIPEQEITITSLIDKAHEARLEKPRAHMGASTLGHHCERWLWLSFRWAVQEQFNGRILRLFRRGNNEENQIVSDLRAIGMSVTGTQRRVDFGSHVSGSLDGIGKGVPGAIKTEHVLEFKTHSLKSFNDLEKNGVGKSKPMHFTQCQVYMHGTELKRALYVAICKDDDRIYTERLEYDRDHALKAIAKGQRLALTDRLPPPISTDPTWFECKMCAGHDFCHGSKTTKEVNCRTCAHITPLSDSTWHCAKWDSVVPTDAQLAGCESHVIHPDLVPWKRLESPSDWVAVYEIDGLGLANGEPGEGVYGSKELLANAGACSDLAVNKIRAEFDGRVVG</sequence>
<evidence type="ECO:0008006" key="2">
    <source>
        <dbReference type="Google" id="ProtNLM"/>
    </source>
</evidence>
<organism evidence="1">
    <name type="scientific">uncultured Caudovirales phage</name>
    <dbReference type="NCBI Taxonomy" id="2100421"/>
    <lineage>
        <taxon>Viruses</taxon>
        <taxon>Duplodnaviria</taxon>
        <taxon>Heunggongvirae</taxon>
        <taxon>Uroviricota</taxon>
        <taxon>Caudoviricetes</taxon>
        <taxon>Peduoviridae</taxon>
        <taxon>Maltschvirus</taxon>
        <taxon>Maltschvirus maltsch</taxon>
    </lineage>
</organism>
<gene>
    <name evidence="1" type="ORF">UFOVP1610_37</name>
</gene>
<reference evidence="1" key="1">
    <citation type="submission" date="2020-05" db="EMBL/GenBank/DDBJ databases">
        <authorList>
            <person name="Chiriac C."/>
            <person name="Salcher M."/>
            <person name="Ghai R."/>
            <person name="Kavagutti S V."/>
        </authorList>
    </citation>
    <scope>NUCLEOTIDE SEQUENCE</scope>
</reference>
<protein>
    <recommendedName>
        <fullName evidence="2">PD-(D/E)XK nuclease superfamily</fullName>
    </recommendedName>
</protein>
<evidence type="ECO:0000313" key="1">
    <source>
        <dbReference type="EMBL" id="CAB4218570.1"/>
    </source>
</evidence>
<dbReference type="EMBL" id="LR797471">
    <property type="protein sequence ID" value="CAB4218570.1"/>
    <property type="molecule type" value="Genomic_DNA"/>
</dbReference>